<name>A0A5B2TVW9_9FLAO</name>
<proteinExistence type="predicted"/>
<feature type="compositionally biased region" description="Basic and acidic residues" evidence="1">
    <location>
        <begin position="1"/>
        <end position="13"/>
    </location>
</feature>
<evidence type="ECO:0000256" key="1">
    <source>
        <dbReference type="SAM" id="MobiDB-lite"/>
    </source>
</evidence>
<reference evidence="2 3" key="1">
    <citation type="submission" date="2019-09" db="EMBL/GenBank/DDBJ databases">
        <authorList>
            <person name="Khan S.A."/>
            <person name="Jeon C.O."/>
            <person name="Chun B.H."/>
            <person name="Jeong S.E."/>
        </authorList>
    </citation>
    <scope>NUCLEOTIDE SEQUENCE [LARGE SCALE GENOMIC DNA]</scope>
    <source>
        <strain evidence="2 3">KCTC 42508</strain>
    </source>
</reference>
<evidence type="ECO:0000313" key="2">
    <source>
        <dbReference type="EMBL" id="KAA2218532.1"/>
    </source>
</evidence>
<sequence>MEKYRISRTKEKPSGISGGSTSHFNIYRDNMEDILRAVFRWSEDENDEGLIEALRELKPDLKKANWNPLMDGE</sequence>
<evidence type="ECO:0000313" key="3">
    <source>
        <dbReference type="Proteomes" id="UP000323188"/>
    </source>
</evidence>
<protein>
    <submittedName>
        <fullName evidence="2">Uncharacterized protein</fullName>
    </submittedName>
</protein>
<feature type="region of interest" description="Disordered" evidence="1">
    <location>
        <begin position="1"/>
        <end position="22"/>
    </location>
</feature>
<organism evidence="2 3">
    <name type="scientific">Maribacter flavus</name>
    <dbReference type="NCBI Taxonomy" id="1658664"/>
    <lineage>
        <taxon>Bacteria</taxon>
        <taxon>Pseudomonadati</taxon>
        <taxon>Bacteroidota</taxon>
        <taxon>Flavobacteriia</taxon>
        <taxon>Flavobacteriales</taxon>
        <taxon>Flavobacteriaceae</taxon>
        <taxon>Maribacter</taxon>
    </lineage>
</organism>
<dbReference type="Proteomes" id="UP000323188">
    <property type="component" value="Unassembled WGS sequence"/>
</dbReference>
<gene>
    <name evidence="2" type="ORF">F0361_02610</name>
</gene>
<dbReference type="EMBL" id="VUOE01000001">
    <property type="protein sequence ID" value="KAA2218532.1"/>
    <property type="molecule type" value="Genomic_DNA"/>
</dbReference>
<dbReference type="RefSeq" id="WP_154917101.1">
    <property type="nucleotide sequence ID" value="NZ_VUOE01000001.1"/>
</dbReference>
<dbReference type="AlphaFoldDB" id="A0A5B2TVW9"/>
<accession>A0A5B2TVW9</accession>
<comment type="caution">
    <text evidence="2">The sequence shown here is derived from an EMBL/GenBank/DDBJ whole genome shotgun (WGS) entry which is preliminary data.</text>
</comment>